<evidence type="ECO:0000256" key="5">
    <source>
        <dbReference type="ARBA" id="ARBA00022781"/>
    </source>
</evidence>
<dbReference type="Pfam" id="PF00231">
    <property type="entry name" value="ATP-synt"/>
    <property type="match status" value="1"/>
</dbReference>
<evidence type="ECO:0000256" key="2">
    <source>
        <dbReference type="ARBA" id="ARBA00004170"/>
    </source>
</evidence>
<dbReference type="AlphaFoldDB" id="A0A9D1M3B6"/>
<proteinExistence type="inferred from homology"/>
<dbReference type="PROSITE" id="PS00153">
    <property type="entry name" value="ATPASE_GAMMA"/>
    <property type="match status" value="1"/>
</dbReference>
<dbReference type="GO" id="GO:0005886">
    <property type="term" value="C:plasma membrane"/>
    <property type="evidence" value="ECO:0007669"/>
    <property type="project" value="UniProtKB-SubCell"/>
</dbReference>
<dbReference type="HAMAP" id="MF_00815">
    <property type="entry name" value="ATP_synth_gamma_bact"/>
    <property type="match status" value="1"/>
</dbReference>
<evidence type="ECO:0000256" key="9">
    <source>
        <dbReference type="ARBA" id="ARBA00023310"/>
    </source>
</evidence>
<dbReference type="PANTHER" id="PTHR11693">
    <property type="entry name" value="ATP SYNTHASE GAMMA CHAIN"/>
    <property type="match status" value="1"/>
</dbReference>
<keyword evidence="6 10" id="KW-0406">Ion transport</keyword>
<keyword evidence="4 10" id="KW-0813">Transport</keyword>
<evidence type="ECO:0000256" key="4">
    <source>
        <dbReference type="ARBA" id="ARBA00022448"/>
    </source>
</evidence>
<dbReference type="GO" id="GO:0042777">
    <property type="term" value="P:proton motive force-driven plasma membrane ATP synthesis"/>
    <property type="evidence" value="ECO:0007669"/>
    <property type="project" value="UniProtKB-UniRule"/>
</dbReference>
<dbReference type="NCBIfam" id="TIGR01146">
    <property type="entry name" value="ATPsyn_F1gamma"/>
    <property type="match status" value="1"/>
</dbReference>
<accession>A0A9D1M3B6</accession>
<reference evidence="11" key="2">
    <citation type="journal article" date="2021" name="PeerJ">
        <title>Extensive microbial diversity within the chicken gut microbiome revealed by metagenomics and culture.</title>
        <authorList>
            <person name="Gilroy R."/>
            <person name="Ravi A."/>
            <person name="Getino M."/>
            <person name="Pursley I."/>
            <person name="Horton D.L."/>
            <person name="Alikhan N.F."/>
            <person name="Baker D."/>
            <person name="Gharbi K."/>
            <person name="Hall N."/>
            <person name="Watson M."/>
            <person name="Adriaenssens E.M."/>
            <person name="Foster-Nyarko E."/>
            <person name="Jarju S."/>
            <person name="Secka A."/>
            <person name="Antonio M."/>
            <person name="Oren A."/>
            <person name="Chaudhuri R.R."/>
            <person name="La Ragione R."/>
            <person name="Hildebrand F."/>
            <person name="Pallen M.J."/>
        </authorList>
    </citation>
    <scope>NUCLEOTIDE SEQUENCE</scope>
    <source>
        <strain evidence="11">ChiW3-316</strain>
    </source>
</reference>
<dbReference type="GO" id="GO:0046933">
    <property type="term" value="F:proton-transporting ATP synthase activity, rotational mechanism"/>
    <property type="evidence" value="ECO:0007669"/>
    <property type="project" value="UniProtKB-UniRule"/>
</dbReference>
<comment type="similarity">
    <text evidence="3 10">Belongs to the ATPase gamma chain family.</text>
</comment>
<dbReference type="Gene3D" id="3.40.1380.10">
    <property type="match status" value="1"/>
</dbReference>
<comment type="caution">
    <text evidence="11">The sequence shown here is derived from an EMBL/GenBank/DDBJ whole genome shotgun (WGS) entry which is preliminary data.</text>
</comment>
<keyword evidence="10" id="KW-1003">Cell membrane</keyword>
<dbReference type="PANTHER" id="PTHR11693:SF22">
    <property type="entry name" value="ATP SYNTHASE SUBUNIT GAMMA, MITOCHONDRIAL"/>
    <property type="match status" value="1"/>
</dbReference>
<comment type="subunit">
    <text evidence="10">F-type ATPases have 2 components, CF(1) - the catalytic core - and CF(0) - the membrane proton channel. CF(1) has five subunits: alpha(3), beta(3), gamma(1), delta(1), epsilon(1). CF(0) has three main subunits: a, b and c.</text>
</comment>
<evidence type="ECO:0000256" key="6">
    <source>
        <dbReference type="ARBA" id="ARBA00023065"/>
    </source>
</evidence>
<dbReference type="EMBL" id="DVNC01000022">
    <property type="protein sequence ID" value="HIU53035.1"/>
    <property type="molecule type" value="Genomic_DNA"/>
</dbReference>
<evidence type="ECO:0000256" key="1">
    <source>
        <dbReference type="ARBA" id="ARBA00003456"/>
    </source>
</evidence>
<dbReference type="SUPFAM" id="SSF52943">
    <property type="entry name" value="ATP synthase (F1-ATPase), gamma subunit"/>
    <property type="match status" value="1"/>
</dbReference>
<evidence type="ECO:0000256" key="7">
    <source>
        <dbReference type="ARBA" id="ARBA00023136"/>
    </source>
</evidence>
<comment type="function">
    <text evidence="1 10">Produces ATP from ADP in the presence of a proton gradient across the membrane. The gamma chain is believed to be important in regulating ATPase activity and the flow of protons through the CF(0) complex.</text>
</comment>
<dbReference type="CDD" id="cd12151">
    <property type="entry name" value="F1-ATPase_gamma"/>
    <property type="match status" value="1"/>
</dbReference>
<protein>
    <recommendedName>
        <fullName evidence="10">ATP synthase gamma chain</fullName>
    </recommendedName>
    <alternativeName>
        <fullName evidence="10">ATP synthase F1 sector gamma subunit</fullName>
    </alternativeName>
    <alternativeName>
        <fullName evidence="10">F-ATPase gamma subunit</fullName>
    </alternativeName>
</protein>
<evidence type="ECO:0000313" key="12">
    <source>
        <dbReference type="Proteomes" id="UP000824107"/>
    </source>
</evidence>
<dbReference type="InterPro" id="IPR035968">
    <property type="entry name" value="ATP_synth_F1_ATPase_gsu"/>
</dbReference>
<evidence type="ECO:0000313" key="11">
    <source>
        <dbReference type="EMBL" id="HIU53035.1"/>
    </source>
</evidence>
<keyword evidence="5 10" id="KW-0375">Hydrogen ion transport</keyword>
<dbReference type="Proteomes" id="UP000824107">
    <property type="component" value="Unassembled WGS sequence"/>
</dbReference>
<keyword evidence="7 10" id="KW-0472">Membrane</keyword>
<evidence type="ECO:0000256" key="8">
    <source>
        <dbReference type="ARBA" id="ARBA00023196"/>
    </source>
</evidence>
<evidence type="ECO:0000256" key="10">
    <source>
        <dbReference type="HAMAP-Rule" id="MF_00815"/>
    </source>
</evidence>
<dbReference type="Gene3D" id="1.10.287.80">
    <property type="entry name" value="ATP synthase, gamma subunit, helix hairpin domain"/>
    <property type="match status" value="2"/>
</dbReference>
<name>A0A9D1M3B6_9PROT</name>
<dbReference type="InterPro" id="IPR000131">
    <property type="entry name" value="ATP_synth_F1_gsu"/>
</dbReference>
<gene>
    <name evidence="10 11" type="primary">atpG</name>
    <name evidence="11" type="ORF">IAD20_03025</name>
</gene>
<dbReference type="PRINTS" id="PR00126">
    <property type="entry name" value="ATPASEGAMMA"/>
</dbReference>
<sequence length="303" mass="33879">MAGLKELRTRIETIKSTQKITSAMKMVAASSLRKAQGLIASSVPYRENILSPLENVVSEFRTLEQNGTFVKWPRMIAGSENDRTYLLLVFTSDRGLCGNFNASVAKVAARRIEELQNAGKEVKVACIGRKGYSILKRRYAANIVRDIDGIAKKGARYDESAVIANYAYDDFMMRNIDVCEAVYSEFHSAINREIVVKQLLPLRFSERAEAGTEPVLVNGAAYEYEPYKMEVLGQSLPLLYKASVFEAIIHSQASEHGARMTSMDNATRNAKDMISRLTLKYNRMRQTNITTELIEIIAGAEAL</sequence>
<keyword evidence="8 10" id="KW-0139">CF(1)</keyword>
<dbReference type="GO" id="GO:0045259">
    <property type="term" value="C:proton-transporting ATP synthase complex"/>
    <property type="evidence" value="ECO:0007669"/>
    <property type="project" value="UniProtKB-KW"/>
</dbReference>
<evidence type="ECO:0000256" key="3">
    <source>
        <dbReference type="ARBA" id="ARBA00007681"/>
    </source>
</evidence>
<keyword evidence="9 10" id="KW-0066">ATP synthesis</keyword>
<dbReference type="GO" id="GO:0005524">
    <property type="term" value="F:ATP binding"/>
    <property type="evidence" value="ECO:0007669"/>
    <property type="project" value="UniProtKB-UniRule"/>
</dbReference>
<dbReference type="InterPro" id="IPR023632">
    <property type="entry name" value="ATP_synth_F1_gsu_CS"/>
</dbReference>
<comment type="subcellular location">
    <subcellularLocation>
        <location evidence="10">Cell membrane</location>
        <topology evidence="10">Peripheral membrane protein</topology>
    </subcellularLocation>
    <subcellularLocation>
        <location evidence="2">Membrane</location>
        <topology evidence="2">Peripheral membrane protein</topology>
    </subcellularLocation>
</comment>
<organism evidence="11 12">
    <name type="scientific">Candidatus Scatocola faecipullorum</name>
    <dbReference type="NCBI Taxonomy" id="2840917"/>
    <lineage>
        <taxon>Bacteria</taxon>
        <taxon>Pseudomonadati</taxon>
        <taxon>Pseudomonadota</taxon>
        <taxon>Alphaproteobacteria</taxon>
        <taxon>Rhodospirillales</taxon>
        <taxon>Rhodospirillaceae</taxon>
        <taxon>Rhodospirillaceae incertae sedis</taxon>
        <taxon>Candidatus Scatocola</taxon>
    </lineage>
</organism>
<reference evidence="11" key="1">
    <citation type="submission" date="2020-10" db="EMBL/GenBank/DDBJ databases">
        <authorList>
            <person name="Gilroy R."/>
        </authorList>
    </citation>
    <scope>NUCLEOTIDE SEQUENCE</scope>
    <source>
        <strain evidence="11">ChiW3-316</strain>
    </source>
</reference>